<evidence type="ECO:0000313" key="2">
    <source>
        <dbReference type="Proteomes" id="UP000541444"/>
    </source>
</evidence>
<organism evidence="1 2">
    <name type="scientific">Kingdonia uniflora</name>
    <dbReference type="NCBI Taxonomy" id="39325"/>
    <lineage>
        <taxon>Eukaryota</taxon>
        <taxon>Viridiplantae</taxon>
        <taxon>Streptophyta</taxon>
        <taxon>Embryophyta</taxon>
        <taxon>Tracheophyta</taxon>
        <taxon>Spermatophyta</taxon>
        <taxon>Magnoliopsida</taxon>
        <taxon>Ranunculales</taxon>
        <taxon>Circaeasteraceae</taxon>
        <taxon>Kingdonia</taxon>
    </lineage>
</organism>
<dbReference type="AlphaFoldDB" id="A0A7J7NY25"/>
<name>A0A7J7NY25_9MAGN</name>
<comment type="caution">
    <text evidence="1">The sequence shown here is derived from an EMBL/GenBank/DDBJ whole genome shotgun (WGS) entry which is preliminary data.</text>
</comment>
<accession>A0A7J7NY25</accession>
<dbReference type="EMBL" id="JACGCM010000445">
    <property type="protein sequence ID" value="KAF6172077.1"/>
    <property type="molecule type" value="Genomic_DNA"/>
</dbReference>
<protein>
    <submittedName>
        <fullName evidence="1">Uncharacterized protein</fullName>
    </submittedName>
</protein>
<keyword evidence="2" id="KW-1185">Reference proteome</keyword>
<proteinExistence type="predicted"/>
<dbReference type="PANTHER" id="PTHR44102:SF1">
    <property type="entry name" value="OS10G0471400 PROTEIN"/>
    <property type="match status" value="1"/>
</dbReference>
<sequence>MFSNNGNPNSVRPLILVSKVCGENSECAKEGVLEELKIAEGAMGETDPKVIFHLTLENAELRKLDVTFCYAKVFLRLQVESDVKGWVMLARILSAQKEFKDAEIVINNTLKETEKWDQASMTTNLTKVDSDSAWIGRVISPVADSFEPLKPMMVVVKAFTESLIPKTLIALLSRASIVLHVSTRSVYRQSCPTLSIVTRGSSCGYMTWLVSQSLKVIWHEHFDLVELGRSFADLSEHVIL</sequence>
<evidence type="ECO:0000313" key="1">
    <source>
        <dbReference type="EMBL" id="KAF6172077.1"/>
    </source>
</evidence>
<dbReference type="OrthoDB" id="29013at2759"/>
<dbReference type="InterPro" id="IPR043376">
    <property type="entry name" value="NPG1-like"/>
</dbReference>
<gene>
    <name evidence="1" type="ORF">GIB67_029495</name>
</gene>
<dbReference type="PANTHER" id="PTHR44102">
    <property type="entry name" value="PROTEIN NPG1"/>
    <property type="match status" value="1"/>
</dbReference>
<dbReference type="Proteomes" id="UP000541444">
    <property type="component" value="Unassembled WGS sequence"/>
</dbReference>
<reference evidence="1 2" key="1">
    <citation type="journal article" date="2020" name="IScience">
        <title>Genome Sequencing of the Endangered Kingdonia uniflora (Circaeasteraceae, Ranunculales) Reveals Potential Mechanisms of Evolutionary Specialization.</title>
        <authorList>
            <person name="Sun Y."/>
            <person name="Deng T."/>
            <person name="Zhang A."/>
            <person name="Moore M.J."/>
            <person name="Landis J.B."/>
            <person name="Lin N."/>
            <person name="Zhang H."/>
            <person name="Zhang X."/>
            <person name="Huang J."/>
            <person name="Zhang X."/>
            <person name="Sun H."/>
            <person name="Wang H."/>
        </authorList>
    </citation>
    <scope>NUCLEOTIDE SEQUENCE [LARGE SCALE GENOMIC DNA]</scope>
    <source>
        <strain evidence="1">TB1705</strain>
        <tissue evidence="1">Leaf</tissue>
    </source>
</reference>